<dbReference type="EMBL" id="CM029048">
    <property type="protein sequence ID" value="KAG2578787.1"/>
    <property type="molecule type" value="Genomic_DNA"/>
</dbReference>
<evidence type="ECO:0000313" key="5">
    <source>
        <dbReference type="Proteomes" id="UP000823388"/>
    </source>
</evidence>
<evidence type="ECO:0000256" key="1">
    <source>
        <dbReference type="ARBA" id="ARBA00010768"/>
    </source>
</evidence>
<organism evidence="4 5">
    <name type="scientific">Panicum virgatum</name>
    <name type="common">Blackwell switchgrass</name>
    <dbReference type="NCBI Taxonomy" id="38727"/>
    <lineage>
        <taxon>Eukaryota</taxon>
        <taxon>Viridiplantae</taxon>
        <taxon>Streptophyta</taxon>
        <taxon>Embryophyta</taxon>
        <taxon>Tracheophyta</taxon>
        <taxon>Spermatophyta</taxon>
        <taxon>Magnoliopsida</taxon>
        <taxon>Liliopsida</taxon>
        <taxon>Poales</taxon>
        <taxon>Poaceae</taxon>
        <taxon>PACMAD clade</taxon>
        <taxon>Panicoideae</taxon>
        <taxon>Panicodae</taxon>
        <taxon>Paniceae</taxon>
        <taxon>Panicinae</taxon>
        <taxon>Panicum</taxon>
        <taxon>Panicum sect. Hiantes</taxon>
    </lineage>
</organism>
<name>A0A8T0QZK6_PANVG</name>
<evidence type="ECO:0000259" key="3">
    <source>
        <dbReference type="SMART" id="SM00128"/>
    </source>
</evidence>
<dbReference type="InterPro" id="IPR000300">
    <property type="entry name" value="IPPc"/>
</dbReference>
<dbReference type="GO" id="GO:0004445">
    <property type="term" value="F:inositol-polyphosphate 5-phosphatase activity"/>
    <property type="evidence" value="ECO:0007669"/>
    <property type="project" value="InterPro"/>
</dbReference>
<dbReference type="GO" id="GO:0004439">
    <property type="term" value="F:phosphatidylinositol-4,5-bisphosphate 5-phosphatase activity"/>
    <property type="evidence" value="ECO:0007669"/>
    <property type="project" value="TreeGrafter"/>
</dbReference>
<evidence type="ECO:0000256" key="2">
    <source>
        <dbReference type="ARBA" id="ARBA00022801"/>
    </source>
</evidence>
<dbReference type="Proteomes" id="UP000823388">
    <property type="component" value="Chromosome 6N"/>
</dbReference>
<keyword evidence="5" id="KW-1185">Reference proteome</keyword>
<dbReference type="GO" id="GO:0034485">
    <property type="term" value="F:phosphatidylinositol-3,4,5-trisphosphate 5-phosphatase activity"/>
    <property type="evidence" value="ECO:0007669"/>
    <property type="project" value="TreeGrafter"/>
</dbReference>
<gene>
    <name evidence="4" type="ORF">PVAP13_6NG125100</name>
</gene>
<dbReference type="AlphaFoldDB" id="A0A8T0QZK6"/>
<proteinExistence type="inferred from homology"/>
<dbReference type="PANTHER" id="PTHR45666:SF11">
    <property type="entry name" value="OS08G0425500 PROTEIN"/>
    <property type="match status" value="1"/>
</dbReference>
<comment type="similarity">
    <text evidence="1">Belongs to the inositol polyphosphate 5-phosphatase family.</text>
</comment>
<evidence type="ECO:0000313" key="4">
    <source>
        <dbReference type="EMBL" id="KAG2578787.1"/>
    </source>
</evidence>
<sequence length="303" mass="33599">MVPLNARSVLGPKQRSAAMKWQRLIGDALNGGRSVQDGEDAAQGAAMDHGQGVFRCVVSKQMVGIFVSVWARSGLRRHFRHPGVSAVGAGVLGWLGNKGAVSVRFLLHDTSFCFVCCHLASGGEDGDALRRNANAAGILSRTSFLNSAGARRAPAPEELPKKILDHDRVVLLGDLNYRIAMDDAEARQLVRARKWSMLLENDELLLELSGGRQFDGWREGHVTFAPTYKYHRNSDQFCWCADGGAAARDKQHRAPAWCDRILWRGKGMRQIRYERCGGYRLSDHRPVRAEFYAVCEVVESKHG</sequence>
<dbReference type="SUPFAM" id="SSF56219">
    <property type="entry name" value="DNase I-like"/>
    <property type="match status" value="1"/>
</dbReference>
<feature type="domain" description="Inositol polyphosphate-related phosphatase" evidence="3">
    <location>
        <begin position="19"/>
        <end position="299"/>
    </location>
</feature>
<keyword evidence="2" id="KW-0378">Hydrolase</keyword>
<dbReference type="InterPro" id="IPR036691">
    <property type="entry name" value="Endo/exonu/phosph_ase_sf"/>
</dbReference>
<dbReference type="Gene3D" id="3.60.10.10">
    <property type="entry name" value="Endonuclease/exonuclease/phosphatase"/>
    <property type="match status" value="1"/>
</dbReference>
<dbReference type="PANTHER" id="PTHR45666">
    <property type="entry name" value="TYPE IV INOSITOL POLYPHOSPHATE 5-PHOSPHATASE 9"/>
    <property type="match status" value="1"/>
</dbReference>
<accession>A0A8T0QZK6</accession>
<comment type="caution">
    <text evidence="4">The sequence shown here is derived from an EMBL/GenBank/DDBJ whole genome shotgun (WGS) entry which is preliminary data.</text>
</comment>
<dbReference type="GO" id="GO:0046856">
    <property type="term" value="P:phosphatidylinositol dephosphorylation"/>
    <property type="evidence" value="ECO:0007669"/>
    <property type="project" value="InterPro"/>
</dbReference>
<dbReference type="Pfam" id="PF22669">
    <property type="entry name" value="Exo_endo_phos2"/>
    <property type="match status" value="1"/>
</dbReference>
<dbReference type="InterPro" id="IPR045849">
    <property type="entry name" value="IP5P_plant"/>
</dbReference>
<dbReference type="SMART" id="SM00128">
    <property type="entry name" value="IPPc"/>
    <property type="match status" value="1"/>
</dbReference>
<reference evidence="4" key="1">
    <citation type="submission" date="2020-05" db="EMBL/GenBank/DDBJ databases">
        <title>WGS assembly of Panicum virgatum.</title>
        <authorList>
            <person name="Lovell J.T."/>
            <person name="Jenkins J."/>
            <person name="Shu S."/>
            <person name="Juenger T.E."/>
            <person name="Schmutz J."/>
        </authorList>
    </citation>
    <scope>NUCLEOTIDE SEQUENCE</scope>
    <source>
        <strain evidence="4">AP13</strain>
    </source>
</reference>
<protein>
    <recommendedName>
        <fullName evidence="3">Inositol polyphosphate-related phosphatase domain-containing protein</fullName>
    </recommendedName>
</protein>